<dbReference type="Proteomes" id="UP000250321">
    <property type="component" value="Unassembled WGS sequence"/>
</dbReference>
<gene>
    <name evidence="1" type="ORF">Pyn_12667</name>
</gene>
<comment type="caution">
    <text evidence="1">The sequence shown here is derived from an EMBL/GenBank/DDBJ whole genome shotgun (WGS) entry which is preliminary data.</text>
</comment>
<proteinExistence type="predicted"/>
<reference evidence="1 2" key="1">
    <citation type="submission" date="2018-02" db="EMBL/GenBank/DDBJ databases">
        <title>Draft genome of wild Prunus yedoensis var. nudiflora.</title>
        <authorList>
            <person name="Baek S."/>
            <person name="Kim J.-H."/>
            <person name="Choi K."/>
            <person name="Kim G.-B."/>
            <person name="Cho A."/>
            <person name="Jang H."/>
            <person name="Shin C.-H."/>
            <person name="Yu H.-J."/>
            <person name="Mun J.-H."/>
        </authorList>
    </citation>
    <scope>NUCLEOTIDE SEQUENCE [LARGE SCALE GENOMIC DNA]</scope>
    <source>
        <strain evidence="2">cv. Jeju island</strain>
        <tissue evidence="1">Leaf</tissue>
    </source>
</reference>
<protein>
    <submittedName>
        <fullName evidence="1">Uncharacterized protein</fullName>
    </submittedName>
</protein>
<evidence type="ECO:0000313" key="2">
    <source>
        <dbReference type="Proteomes" id="UP000250321"/>
    </source>
</evidence>
<accession>A0A314ZDH4</accession>
<keyword evidence="2" id="KW-1185">Reference proteome</keyword>
<name>A0A314ZDH4_PRUYE</name>
<dbReference type="EMBL" id="PJQY01000232">
    <property type="protein sequence ID" value="PQQ15268.1"/>
    <property type="molecule type" value="Genomic_DNA"/>
</dbReference>
<dbReference type="AlphaFoldDB" id="A0A314ZDH4"/>
<sequence>MFSRGPPTGAVESKLSNLEAINVRQIQNYTSMFRRQLWGHFSALLDRHLEENEVRLIGKLHGPISAADWNVIDYLVKYVLTPSEQWINILVLAAYVVKLASNMVYRFPKHGF</sequence>
<organism evidence="1 2">
    <name type="scientific">Prunus yedoensis var. nudiflora</name>
    <dbReference type="NCBI Taxonomy" id="2094558"/>
    <lineage>
        <taxon>Eukaryota</taxon>
        <taxon>Viridiplantae</taxon>
        <taxon>Streptophyta</taxon>
        <taxon>Embryophyta</taxon>
        <taxon>Tracheophyta</taxon>
        <taxon>Spermatophyta</taxon>
        <taxon>Magnoliopsida</taxon>
        <taxon>eudicotyledons</taxon>
        <taxon>Gunneridae</taxon>
        <taxon>Pentapetalae</taxon>
        <taxon>rosids</taxon>
        <taxon>fabids</taxon>
        <taxon>Rosales</taxon>
        <taxon>Rosaceae</taxon>
        <taxon>Amygdaloideae</taxon>
        <taxon>Amygdaleae</taxon>
        <taxon>Prunus</taxon>
    </lineage>
</organism>
<evidence type="ECO:0000313" key="1">
    <source>
        <dbReference type="EMBL" id="PQQ15268.1"/>
    </source>
</evidence>